<organism evidence="1">
    <name type="scientific">uncultured Nocardioides sp</name>
    <dbReference type="NCBI Taxonomy" id="198441"/>
    <lineage>
        <taxon>Bacteria</taxon>
        <taxon>Bacillati</taxon>
        <taxon>Actinomycetota</taxon>
        <taxon>Actinomycetes</taxon>
        <taxon>Propionibacteriales</taxon>
        <taxon>Nocardioidaceae</taxon>
        <taxon>Nocardioides</taxon>
        <taxon>environmental samples</taxon>
    </lineage>
</organism>
<dbReference type="AlphaFoldDB" id="A0A6J4MRR3"/>
<accession>A0A6J4MRR3</accession>
<dbReference type="EMBL" id="CADCUM010000003">
    <property type="protein sequence ID" value="CAA9366819.1"/>
    <property type="molecule type" value="Genomic_DNA"/>
</dbReference>
<proteinExistence type="predicted"/>
<reference evidence="1" key="1">
    <citation type="submission" date="2020-02" db="EMBL/GenBank/DDBJ databases">
        <authorList>
            <person name="Meier V. D."/>
        </authorList>
    </citation>
    <scope>NUCLEOTIDE SEQUENCE</scope>
    <source>
        <strain evidence="1">AVDCRST_MAG32</strain>
    </source>
</reference>
<evidence type="ECO:0000313" key="1">
    <source>
        <dbReference type="EMBL" id="CAA9366819.1"/>
    </source>
</evidence>
<name>A0A6J4MRR3_9ACTN</name>
<gene>
    <name evidence="1" type="ORF">AVDCRST_MAG32-146</name>
</gene>
<protein>
    <submittedName>
        <fullName evidence="1">Uncharacterized protein</fullName>
    </submittedName>
</protein>
<sequence>MGVPAPHSGEIDPALPRSAEMAWWITAWLRGHEQTDHLLDAFAGEAHSVLGLPDGPGSLVDLLTHLRRGGATHAGLAVPVEGDAVGLGGPRAFNEVALEAGEAVVAGAVGLVPEEVGEVVHWHVTGADRRQLPDVGEADRGLRTALLETAEGLADLDVARWRPEAADALMNLRHLPVLHPPAGTPPRCVQLAARALQARGIVSLALADDGGALTAYEVERRRAALVPLGRAARRALVAACSPEVWPH</sequence>